<dbReference type="PROSITE" id="PS51194">
    <property type="entry name" value="HELICASE_CTER"/>
    <property type="match status" value="1"/>
</dbReference>
<dbReference type="InterPro" id="IPR027417">
    <property type="entry name" value="P-loop_NTPase"/>
</dbReference>
<evidence type="ECO:0000259" key="5">
    <source>
        <dbReference type="PROSITE" id="PS51194"/>
    </source>
</evidence>
<dbReference type="PANTHER" id="PTHR45626">
    <property type="entry name" value="TRANSCRIPTION TERMINATION FACTOR 2-RELATED"/>
    <property type="match status" value="1"/>
</dbReference>
<feature type="compositionally biased region" description="Basic and acidic residues" evidence="4">
    <location>
        <begin position="1253"/>
        <end position="1269"/>
    </location>
</feature>
<dbReference type="GO" id="GO:0005524">
    <property type="term" value="F:ATP binding"/>
    <property type="evidence" value="ECO:0007669"/>
    <property type="project" value="UniProtKB-KW"/>
</dbReference>
<evidence type="ECO:0000313" key="6">
    <source>
        <dbReference type="EMBL" id="OAA68025.1"/>
    </source>
</evidence>
<feature type="compositionally biased region" description="Basic and acidic residues" evidence="4">
    <location>
        <begin position="354"/>
        <end position="369"/>
    </location>
</feature>
<dbReference type="GO" id="GO:0008094">
    <property type="term" value="F:ATP-dependent activity, acting on DNA"/>
    <property type="evidence" value="ECO:0007669"/>
    <property type="project" value="TreeGrafter"/>
</dbReference>
<feature type="region of interest" description="Disordered" evidence="4">
    <location>
        <begin position="954"/>
        <end position="979"/>
    </location>
</feature>
<dbReference type="AlphaFoldDB" id="A0A167ZXY7"/>
<dbReference type="Proteomes" id="UP000076874">
    <property type="component" value="Unassembled WGS sequence"/>
</dbReference>
<organism evidence="6 7">
    <name type="scientific">Niveomyces insectorum RCEF 264</name>
    <dbReference type="NCBI Taxonomy" id="1081102"/>
    <lineage>
        <taxon>Eukaryota</taxon>
        <taxon>Fungi</taxon>
        <taxon>Dikarya</taxon>
        <taxon>Ascomycota</taxon>
        <taxon>Pezizomycotina</taxon>
        <taxon>Sordariomycetes</taxon>
        <taxon>Hypocreomycetidae</taxon>
        <taxon>Hypocreales</taxon>
        <taxon>Cordycipitaceae</taxon>
        <taxon>Niveomyces</taxon>
    </lineage>
</organism>
<feature type="region of interest" description="Disordered" evidence="4">
    <location>
        <begin position="169"/>
        <end position="190"/>
    </location>
</feature>
<sequence>MSVPVEIDPFASAVTPCWRTLHIADKDNGEGFLQKLANIKLLGVDRARAKHAPKPAADGSLTLAHVPYQVLRLEVTSDGVPKPPENSAFGLLDGRTGYLNDYYTNHGNTGYWNHLLHEPKYHEGYPYSADNFDCETLVEDLEDDCSLANNETTTWALWVSVISVRPREGGKGADPSALAPAPGSDDQQRPDYYFEEGRRISNVQDFVDELYKLRLRLADAPTAMMPTNDADGTRGKLVKQFSTPLVRFIVAVSRNGAAPYLSPMSPSKMFFQCPQRGPIGMVTMELNRMREMEAQGGTSSSSSSIIRKREQATAMEDLWKSSNLSREVFEFLRNPVVQTRQPTGPYPEARQRRKETSAERSKRYAKEDTSDPMFRTVSNVTGPENDNGAEEKPTLDESGSLTGWRSDTPSWSSESESSGALLDTSAGPSMPPSPVESPPALPPKAAPSIFETLDTNAAKGDAIEGDLHALLPEAQSPSDAAWQQCCALLCIDPEAHKDAQALSIKVPGTDNMRVKPSQLWTAYWMLTSRTDRGLCGGVLADVMGTGKTYVCLLLCLLRAYIFYNRTEVEREWQLREHEAKKSSRSSGGGDGGGGSGNIAPKQHLPQDAGDGTASIPCSCGNAMGIECYANPGGVTRRIADTVARGPSLILAPQTVLDNWIKTVKHVRLQHKYYEPIVFHSKMTKEDTVMAPAPRLKQKLQMDVLPQPHVSGDGLFPQSWEPNVFDTAYAFKPGIAKDTFPERFIVLATHTPEKLTAFFQVPVPLRRKPGGGTRERKTVYSCPVGIQLVDEFHKAKDDVVALARQHKHIQRSSTGGADNFDFWAISGTPLPSKLTDLEAVTDIVQRLPEWDDPSSRHYGSRVVALRELQVAYEHAVAEDGTPEQAAEFRARAERFFQGELVKRHTEASLFFGQRIFNLQDVAPEVVVHATPDKFRADVAAVAARIGSTVRGLMEAAPAPTPTTQAPPTPADGSNRSSSSSNWAQAVRSSSLFNHMMNLEILATFPGAARLMLSDPPALDFGLTALRAEIRNAKDHDVAQVALFQTHLETVIEGSPHLASVLATLDEMARDKQRRLLPPALVATEAAAAATSSWPNRKTDARLKKLVVLCPRMGEAVFLYLALRARRPDAHPLFVHADLRLAERTAVLQEFNRLDGHSSSTARVLVGTFRDAGTGNDLSVANYQILTGPLRLRSQQDQAFGRTNREGQTLRLHHRLLVTEDSPVDRLVMATQARRRIASDPFAIDEPLQLEVEEKEEKEVVNEKAGEQNES</sequence>
<keyword evidence="3" id="KW-0067">ATP-binding</keyword>
<evidence type="ECO:0000256" key="2">
    <source>
        <dbReference type="ARBA" id="ARBA00022801"/>
    </source>
</evidence>
<evidence type="ECO:0000256" key="1">
    <source>
        <dbReference type="ARBA" id="ARBA00022741"/>
    </source>
</evidence>
<evidence type="ECO:0000313" key="7">
    <source>
        <dbReference type="Proteomes" id="UP000076874"/>
    </source>
</evidence>
<comment type="caution">
    <text evidence="6">The sequence shown here is derived from an EMBL/GenBank/DDBJ whole genome shotgun (WGS) entry which is preliminary data.</text>
</comment>
<keyword evidence="2" id="KW-0378">Hydrolase</keyword>
<feature type="compositionally biased region" description="Pro residues" evidence="4">
    <location>
        <begin position="429"/>
        <end position="445"/>
    </location>
</feature>
<gene>
    <name evidence="6" type="ORF">SPI_00220</name>
</gene>
<proteinExistence type="predicted"/>
<evidence type="ECO:0000256" key="4">
    <source>
        <dbReference type="SAM" id="MobiDB-lite"/>
    </source>
</evidence>
<dbReference type="InterPro" id="IPR001650">
    <property type="entry name" value="Helicase_C-like"/>
</dbReference>
<feature type="compositionally biased region" description="Pro residues" evidence="4">
    <location>
        <begin position="957"/>
        <end position="968"/>
    </location>
</feature>
<accession>A0A167ZXY7</accession>
<protein>
    <submittedName>
        <fullName evidence="6">SNF2-related protein</fullName>
    </submittedName>
</protein>
<keyword evidence="1" id="KW-0547">Nucleotide-binding</keyword>
<dbReference type="Pfam" id="PF00176">
    <property type="entry name" value="SNF2-rel_dom"/>
    <property type="match status" value="1"/>
</dbReference>
<reference evidence="6 7" key="1">
    <citation type="journal article" date="2016" name="Genome Biol. Evol.">
        <title>Divergent and convergent evolution of fungal pathogenicity.</title>
        <authorList>
            <person name="Shang Y."/>
            <person name="Xiao G."/>
            <person name="Zheng P."/>
            <person name="Cen K."/>
            <person name="Zhan S."/>
            <person name="Wang C."/>
        </authorList>
    </citation>
    <scope>NUCLEOTIDE SEQUENCE [LARGE SCALE GENOMIC DNA]</scope>
    <source>
        <strain evidence="6 7">RCEF 264</strain>
    </source>
</reference>
<dbReference type="InterPro" id="IPR050628">
    <property type="entry name" value="SNF2_RAD54_helicase_TF"/>
</dbReference>
<feature type="region of interest" description="Disordered" evidence="4">
    <location>
        <begin position="336"/>
        <end position="447"/>
    </location>
</feature>
<dbReference type="SUPFAM" id="SSF52540">
    <property type="entry name" value="P-loop containing nucleoside triphosphate hydrolases"/>
    <property type="match status" value="2"/>
</dbReference>
<keyword evidence="7" id="KW-1185">Reference proteome</keyword>
<name>A0A167ZXY7_9HYPO</name>
<dbReference type="EMBL" id="AZHD01000001">
    <property type="protein sequence ID" value="OAA68025.1"/>
    <property type="molecule type" value="Genomic_DNA"/>
</dbReference>
<evidence type="ECO:0000256" key="3">
    <source>
        <dbReference type="ARBA" id="ARBA00022840"/>
    </source>
</evidence>
<dbReference type="GO" id="GO:0005634">
    <property type="term" value="C:nucleus"/>
    <property type="evidence" value="ECO:0007669"/>
    <property type="project" value="TreeGrafter"/>
</dbReference>
<dbReference type="GO" id="GO:0006281">
    <property type="term" value="P:DNA repair"/>
    <property type="evidence" value="ECO:0007669"/>
    <property type="project" value="TreeGrafter"/>
</dbReference>
<feature type="compositionally biased region" description="Polar residues" evidence="4">
    <location>
        <begin position="397"/>
        <end position="409"/>
    </location>
</feature>
<dbReference type="Gene3D" id="3.40.50.300">
    <property type="entry name" value="P-loop containing nucleotide triphosphate hydrolases"/>
    <property type="match status" value="2"/>
</dbReference>
<feature type="region of interest" description="Disordered" evidence="4">
    <location>
        <begin position="575"/>
        <end position="610"/>
    </location>
</feature>
<feature type="region of interest" description="Disordered" evidence="4">
    <location>
        <begin position="1246"/>
        <end position="1269"/>
    </location>
</feature>
<dbReference type="InterPro" id="IPR000330">
    <property type="entry name" value="SNF2_N"/>
</dbReference>
<dbReference type="OrthoDB" id="4161342at2759"/>
<dbReference type="GO" id="GO:0016787">
    <property type="term" value="F:hydrolase activity"/>
    <property type="evidence" value="ECO:0007669"/>
    <property type="project" value="UniProtKB-KW"/>
</dbReference>
<feature type="domain" description="Helicase C-terminal" evidence="5">
    <location>
        <begin position="1096"/>
        <end position="1246"/>
    </location>
</feature>
<feature type="compositionally biased region" description="Gly residues" evidence="4">
    <location>
        <begin position="586"/>
        <end position="596"/>
    </location>
</feature>